<dbReference type="InterPro" id="IPR046450">
    <property type="entry name" value="PA_dom_sf"/>
</dbReference>
<dbReference type="SMART" id="SM00730">
    <property type="entry name" value="PSN"/>
    <property type="match status" value="1"/>
</dbReference>
<feature type="signal peptide" evidence="13">
    <location>
        <begin position="1"/>
        <end position="26"/>
    </location>
</feature>
<keyword evidence="16" id="KW-1185">Reference proteome</keyword>
<dbReference type="PANTHER" id="PTHR12174">
    <property type="entry name" value="SIGNAL PEPTIDE PEPTIDASE"/>
    <property type="match status" value="1"/>
</dbReference>
<feature type="transmembrane region" description="Helical" evidence="12">
    <location>
        <begin position="254"/>
        <end position="272"/>
    </location>
</feature>
<feature type="transmembrane region" description="Helical" evidence="12">
    <location>
        <begin position="346"/>
        <end position="366"/>
    </location>
</feature>
<evidence type="ECO:0000313" key="16">
    <source>
        <dbReference type="Proteomes" id="UP000325577"/>
    </source>
</evidence>
<sequence length="452" mass="49073">MATPSSLRFFPIIAFGILFFSISIEAADDISHNSAPSSSPSCNRAFRLVKVMNWIDGVEGETLVGLSASFSAEMATHDKEAPRLPAVFPNPLNCCSSSSSKLSSSVVLSPRGDCVFTTKAEVAQSGGAAGLLVINDEEDLGEMGCSQNDTTLNITIPVVMIPKSGGLAMNKSIAGGGRVELLIYSPNRPIVDFSVVFLWLMAVGTIICASLWSEFTAEHNDESYNEVSPKESSNAGTVKDDDEKEVLDITAKSAVVFVITASTFLVLLYLFMSSWFVWLLIVLFCLGGIEGMHACILSLLSRKCKNCGRKTVNLPLLGEVSILSLVVLLFCLTFAIFWAANRKASYSWVGQDVLGICLMITVLQMARLPNIKVATVLLCCAFVYDIFWVFLSPLIFKDSVMIAVARGDNSGGESIPMLLRIPRVFDPWDGYDMIGFGDILFPGLLVSFAFRY</sequence>
<keyword evidence="10 12" id="KW-0472">Membrane</keyword>
<feature type="transmembrane region" description="Helical" evidence="12">
    <location>
        <begin position="373"/>
        <end position="391"/>
    </location>
</feature>
<dbReference type="GO" id="GO:0042500">
    <property type="term" value="F:aspartic endopeptidase activity, intramembrane cleaving"/>
    <property type="evidence" value="ECO:0007669"/>
    <property type="project" value="InterPro"/>
</dbReference>
<dbReference type="GO" id="GO:0010008">
    <property type="term" value="C:endosome membrane"/>
    <property type="evidence" value="ECO:0007669"/>
    <property type="project" value="UniProtKB-SubCell"/>
</dbReference>
<dbReference type="InterPro" id="IPR006639">
    <property type="entry name" value="Preselin/SPP"/>
</dbReference>
<dbReference type="GO" id="GO:0098554">
    <property type="term" value="C:cytoplasmic side of endoplasmic reticulum membrane"/>
    <property type="evidence" value="ECO:0007669"/>
    <property type="project" value="TreeGrafter"/>
</dbReference>
<proteinExistence type="inferred from homology"/>
<dbReference type="GO" id="GO:0030660">
    <property type="term" value="C:Golgi-associated vesicle membrane"/>
    <property type="evidence" value="ECO:0007669"/>
    <property type="project" value="TreeGrafter"/>
</dbReference>
<evidence type="ECO:0000256" key="10">
    <source>
        <dbReference type="ARBA" id="ARBA00023136"/>
    </source>
</evidence>
<dbReference type="GO" id="GO:0033619">
    <property type="term" value="P:membrane protein proteolysis"/>
    <property type="evidence" value="ECO:0007669"/>
    <property type="project" value="TreeGrafter"/>
</dbReference>
<comment type="subcellular location">
    <subcellularLocation>
        <location evidence="2">Endosome membrane</location>
        <topology evidence="2">Multi-pass membrane protein</topology>
    </subcellularLocation>
</comment>
<dbReference type="AlphaFoldDB" id="A0A5J5AM72"/>
<evidence type="ECO:0000256" key="5">
    <source>
        <dbReference type="ARBA" id="ARBA00022692"/>
    </source>
</evidence>
<dbReference type="Pfam" id="PF02225">
    <property type="entry name" value="PA"/>
    <property type="match status" value="1"/>
</dbReference>
<dbReference type="Gene3D" id="3.50.30.30">
    <property type="match status" value="1"/>
</dbReference>
<comment type="similarity">
    <text evidence="3">Belongs to the peptidase A22B family.</text>
</comment>
<dbReference type="Proteomes" id="UP000325577">
    <property type="component" value="Linkage Group LG2"/>
</dbReference>
<organism evidence="15 16">
    <name type="scientific">Nyssa sinensis</name>
    <dbReference type="NCBI Taxonomy" id="561372"/>
    <lineage>
        <taxon>Eukaryota</taxon>
        <taxon>Viridiplantae</taxon>
        <taxon>Streptophyta</taxon>
        <taxon>Embryophyta</taxon>
        <taxon>Tracheophyta</taxon>
        <taxon>Spermatophyta</taxon>
        <taxon>Magnoliopsida</taxon>
        <taxon>eudicotyledons</taxon>
        <taxon>Gunneridae</taxon>
        <taxon>Pentapetalae</taxon>
        <taxon>asterids</taxon>
        <taxon>Cornales</taxon>
        <taxon>Nyssaceae</taxon>
        <taxon>Nyssa</taxon>
    </lineage>
</organism>
<evidence type="ECO:0000256" key="2">
    <source>
        <dbReference type="ARBA" id="ARBA00004337"/>
    </source>
</evidence>
<keyword evidence="11" id="KW-0325">Glycoprotein</keyword>
<keyword evidence="5 12" id="KW-0812">Transmembrane</keyword>
<evidence type="ECO:0000256" key="1">
    <source>
        <dbReference type="ARBA" id="ARBA00003012"/>
    </source>
</evidence>
<keyword evidence="6 13" id="KW-0732">Signal</keyword>
<dbReference type="EMBL" id="CM018043">
    <property type="protein sequence ID" value="KAA8531309.1"/>
    <property type="molecule type" value="Genomic_DNA"/>
</dbReference>
<keyword evidence="4" id="KW-0645">Protease</keyword>
<evidence type="ECO:0000256" key="13">
    <source>
        <dbReference type="SAM" id="SignalP"/>
    </source>
</evidence>
<dbReference type="OrthoDB" id="29661at2759"/>
<dbReference type="Pfam" id="PF04258">
    <property type="entry name" value="Peptidase_A22B"/>
    <property type="match status" value="1"/>
</dbReference>
<feature type="transmembrane region" description="Helical" evidence="12">
    <location>
        <begin position="433"/>
        <end position="450"/>
    </location>
</feature>
<dbReference type="GO" id="GO:0098553">
    <property type="term" value="C:lumenal side of endoplasmic reticulum membrane"/>
    <property type="evidence" value="ECO:0007669"/>
    <property type="project" value="TreeGrafter"/>
</dbReference>
<protein>
    <recommendedName>
        <fullName evidence="14">PA domain-containing protein</fullName>
    </recommendedName>
</protein>
<evidence type="ECO:0000256" key="6">
    <source>
        <dbReference type="ARBA" id="ARBA00022729"/>
    </source>
</evidence>
<evidence type="ECO:0000259" key="14">
    <source>
        <dbReference type="Pfam" id="PF02225"/>
    </source>
</evidence>
<gene>
    <name evidence="15" type="ORF">F0562_006020</name>
</gene>
<dbReference type="SUPFAM" id="SSF52025">
    <property type="entry name" value="PA domain"/>
    <property type="match status" value="1"/>
</dbReference>
<evidence type="ECO:0000256" key="4">
    <source>
        <dbReference type="ARBA" id="ARBA00022670"/>
    </source>
</evidence>
<dbReference type="InterPro" id="IPR007369">
    <property type="entry name" value="Peptidase_A22B_SPP"/>
</dbReference>
<feature type="chain" id="PRO_5023895167" description="PA domain-containing protein" evidence="13">
    <location>
        <begin position="27"/>
        <end position="452"/>
    </location>
</feature>
<dbReference type="FunFam" id="3.50.30.30:FF:000007">
    <property type="entry name" value="Signal peptide peptidase-like 3"/>
    <property type="match status" value="1"/>
</dbReference>
<comment type="function">
    <text evidence="1">Intramembrane-cleaving aspartic protease (I-CLiP) that cleaves type II membrane signal peptides in the hydrophobic plane of the membrane.</text>
</comment>
<accession>A0A5J5AM72</accession>
<evidence type="ECO:0000256" key="12">
    <source>
        <dbReference type="SAM" id="Phobius"/>
    </source>
</evidence>
<feature type="transmembrane region" description="Helical" evidence="12">
    <location>
        <begin position="320"/>
        <end position="340"/>
    </location>
</feature>
<dbReference type="PANTHER" id="PTHR12174:SF90">
    <property type="entry name" value="SIGNAL PEPTIDE PEPTIDASE-LIKE 3"/>
    <property type="match status" value="1"/>
</dbReference>
<feature type="transmembrane region" description="Helical" evidence="12">
    <location>
        <begin position="193"/>
        <end position="212"/>
    </location>
</feature>
<feature type="domain" description="PA" evidence="14">
    <location>
        <begin position="87"/>
        <end position="168"/>
    </location>
</feature>
<keyword evidence="8" id="KW-0378">Hydrolase</keyword>
<dbReference type="GO" id="GO:0005765">
    <property type="term" value="C:lysosomal membrane"/>
    <property type="evidence" value="ECO:0007669"/>
    <property type="project" value="TreeGrafter"/>
</dbReference>
<evidence type="ECO:0000256" key="8">
    <source>
        <dbReference type="ARBA" id="ARBA00022801"/>
    </source>
</evidence>
<evidence type="ECO:0000256" key="11">
    <source>
        <dbReference type="ARBA" id="ARBA00023180"/>
    </source>
</evidence>
<evidence type="ECO:0000256" key="3">
    <source>
        <dbReference type="ARBA" id="ARBA00006859"/>
    </source>
</evidence>
<keyword evidence="9 12" id="KW-1133">Transmembrane helix</keyword>
<name>A0A5J5AM72_9ASTE</name>
<evidence type="ECO:0000256" key="9">
    <source>
        <dbReference type="ARBA" id="ARBA00022989"/>
    </source>
</evidence>
<feature type="transmembrane region" description="Helical" evidence="12">
    <location>
        <begin position="278"/>
        <end position="300"/>
    </location>
</feature>
<evidence type="ECO:0000256" key="7">
    <source>
        <dbReference type="ARBA" id="ARBA00022753"/>
    </source>
</evidence>
<reference evidence="15 16" key="1">
    <citation type="submission" date="2019-09" db="EMBL/GenBank/DDBJ databases">
        <title>A chromosome-level genome assembly of the Chinese tupelo Nyssa sinensis.</title>
        <authorList>
            <person name="Yang X."/>
            <person name="Kang M."/>
            <person name="Yang Y."/>
            <person name="Xiong H."/>
            <person name="Wang M."/>
            <person name="Zhang Z."/>
            <person name="Wang Z."/>
            <person name="Wu H."/>
            <person name="Ma T."/>
            <person name="Liu J."/>
            <person name="Xi Z."/>
        </authorList>
    </citation>
    <scope>NUCLEOTIDE SEQUENCE [LARGE SCALE GENOMIC DNA]</scope>
    <source>
        <strain evidence="15">J267</strain>
        <tissue evidence="15">Leaf</tissue>
    </source>
</reference>
<evidence type="ECO:0000313" key="15">
    <source>
        <dbReference type="EMBL" id="KAA8531309.1"/>
    </source>
</evidence>
<keyword evidence="7" id="KW-0967">Endosome</keyword>
<dbReference type="InterPro" id="IPR003137">
    <property type="entry name" value="PA_domain"/>
</dbReference>